<gene>
    <name evidence="1" type="ORF">ACEWY4_018225</name>
</gene>
<evidence type="ECO:0000313" key="1">
    <source>
        <dbReference type="EMBL" id="KAL2087166.1"/>
    </source>
</evidence>
<comment type="caution">
    <text evidence="1">The sequence shown here is derived from an EMBL/GenBank/DDBJ whole genome shotgun (WGS) entry which is preliminary data.</text>
</comment>
<organism evidence="1 2">
    <name type="scientific">Coilia grayii</name>
    <name type="common">Gray's grenadier anchovy</name>
    <dbReference type="NCBI Taxonomy" id="363190"/>
    <lineage>
        <taxon>Eukaryota</taxon>
        <taxon>Metazoa</taxon>
        <taxon>Chordata</taxon>
        <taxon>Craniata</taxon>
        <taxon>Vertebrata</taxon>
        <taxon>Euteleostomi</taxon>
        <taxon>Actinopterygii</taxon>
        <taxon>Neopterygii</taxon>
        <taxon>Teleostei</taxon>
        <taxon>Clupei</taxon>
        <taxon>Clupeiformes</taxon>
        <taxon>Clupeoidei</taxon>
        <taxon>Engraulidae</taxon>
        <taxon>Coilinae</taxon>
        <taxon>Coilia</taxon>
    </lineage>
</organism>
<protein>
    <submittedName>
        <fullName evidence="1">Uncharacterized protein</fullName>
    </submittedName>
</protein>
<dbReference type="AlphaFoldDB" id="A0ABD1JKC1"/>
<dbReference type="EMBL" id="JBHFQA010000015">
    <property type="protein sequence ID" value="KAL2087166.1"/>
    <property type="molecule type" value="Genomic_DNA"/>
</dbReference>
<name>A0ABD1JKC1_9TELE</name>
<accession>A0ABD1JKC1</accession>
<dbReference type="PANTHER" id="PTHR46601">
    <property type="entry name" value="ULP_PROTEASE DOMAIN-CONTAINING PROTEIN"/>
    <property type="match status" value="1"/>
</dbReference>
<sequence>MEILHDKFKKEYPDIKISYSEFCKNRPFWIIKPTVTDRDSCLCKTHANLQFMADKLAQHKMIPTRKIEDLAISLCCSPWECAECAVKELATSTFDPGAQTSWYVWKAKAEEREKKRKDGSQEKFTVHLTVKEKAEGTLQSLLEDFSAGVKDKLGKHVYNIRHQYAAIRGLKETLREDELVLHVDLAENFQCKYSSEVQAVHFGDSHHQVSLHTGVAYTCREVKSICSISPSYRHDPSAIWAHLTPVLIYLIEKYPEATTLHVVSDGPTTQYRSKKNFFLLTNVPYQMGWKRVTWNVLEAGHGKGPADGIGAAVKRRADDIIARGRDIPNARVLFDELKQKSTSTELFYVEPNTIEEMDVHVPAGLQSIRGTMKIHQIISHDPSQMSWRVLSCFCSAPNTCNCFTLETVRFQPWDDSTPSTSALPEGTSIDGGLQAILDLHDGRIGQWCAVVYDGDVYPGIIQDVDLYSGAEVKTMTSIGRNLFFWPLRDDTWYQPMDIIGLIPEPVPVTKRHKEIKMAVWNKICEVWP</sequence>
<reference evidence="1 2" key="1">
    <citation type="submission" date="2024-09" db="EMBL/GenBank/DDBJ databases">
        <title>A chromosome-level genome assembly of Gray's grenadier anchovy, Coilia grayii.</title>
        <authorList>
            <person name="Fu Z."/>
        </authorList>
    </citation>
    <scope>NUCLEOTIDE SEQUENCE [LARGE SCALE GENOMIC DNA]</scope>
    <source>
        <strain evidence="1">G4</strain>
        <tissue evidence="1">Muscle</tissue>
    </source>
</reference>
<dbReference type="Proteomes" id="UP001591681">
    <property type="component" value="Unassembled WGS sequence"/>
</dbReference>
<proteinExistence type="predicted"/>
<dbReference type="PANTHER" id="PTHR46601:SF2">
    <property type="entry name" value="UBIQUITIN-LIKE PROTEASE FAMILY PROFILE DOMAIN-CONTAINING PROTEIN"/>
    <property type="match status" value="1"/>
</dbReference>
<keyword evidence="2" id="KW-1185">Reference proteome</keyword>
<evidence type="ECO:0000313" key="2">
    <source>
        <dbReference type="Proteomes" id="UP001591681"/>
    </source>
</evidence>